<dbReference type="PANTHER" id="PTHR30204:SF0">
    <property type="entry name" value="REDOX-SENSITIVE TRANSCRIPTIONAL ACTIVATOR SOXR"/>
    <property type="match status" value="1"/>
</dbReference>
<reference evidence="9 10" key="1">
    <citation type="submission" date="2017-08" db="EMBL/GenBank/DDBJ databases">
        <title>Infants hospitalized years apart are colonized by the same room-sourced microbial strains.</title>
        <authorList>
            <person name="Brooks B."/>
            <person name="Olm M.R."/>
            <person name="Firek B.A."/>
            <person name="Baker R."/>
            <person name="Thomas B.C."/>
            <person name="Morowitz M.J."/>
            <person name="Banfield J.F."/>
        </authorList>
    </citation>
    <scope>NUCLEOTIDE SEQUENCE [LARGE SCALE GENOMIC DNA]</scope>
    <source>
        <strain evidence="9">S2_012_000_R2_81</strain>
    </source>
</reference>
<sequence length="157" mass="16822">MLKAQVNLKSSAAEPLAIGELARRSGVAASALRFYEEQGLIASCGRSGGGHRQYARHALRRVAFIRAAQAVGLSLPEIREALASLPDGRTPTKADWARLSAAWAPRLDERIAALQRLRDRLTGCIGCGCLSLKACALYNPQDAQGESGQGARRLLQD</sequence>
<dbReference type="GO" id="GO:0003677">
    <property type="term" value="F:DNA binding"/>
    <property type="evidence" value="ECO:0007669"/>
    <property type="project" value="UniProtKB-KW"/>
</dbReference>
<keyword evidence="1" id="KW-0001">2Fe-2S</keyword>
<keyword evidence="2" id="KW-0479">Metal-binding</keyword>
<dbReference type="InterPro" id="IPR015358">
    <property type="entry name" value="Tscrpt_reg_MerR_DNA-bd"/>
</dbReference>
<protein>
    <submittedName>
        <fullName evidence="9">Redox-sensitive transcriptional activator SoxR</fullName>
    </submittedName>
</protein>
<dbReference type="CDD" id="cd01110">
    <property type="entry name" value="HTH_SoxR"/>
    <property type="match status" value="1"/>
</dbReference>
<dbReference type="Proteomes" id="UP000249633">
    <property type="component" value="Unassembled WGS sequence"/>
</dbReference>
<dbReference type="AlphaFoldDB" id="A0A2W5FNE4"/>
<dbReference type="Pfam" id="PF09278">
    <property type="entry name" value="MerR-DNA-bind"/>
    <property type="match status" value="1"/>
</dbReference>
<keyword evidence="4" id="KW-0411">Iron-sulfur</keyword>
<comment type="caution">
    <text evidence="9">The sequence shown here is derived from an EMBL/GenBank/DDBJ whole genome shotgun (WGS) entry which is preliminary data.</text>
</comment>
<evidence type="ECO:0000256" key="1">
    <source>
        <dbReference type="ARBA" id="ARBA00022714"/>
    </source>
</evidence>
<evidence type="ECO:0000256" key="4">
    <source>
        <dbReference type="ARBA" id="ARBA00023014"/>
    </source>
</evidence>
<keyword evidence="3" id="KW-0408">Iron</keyword>
<dbReference type="InterPro" id="IPR009061">
    <property type="entry name" value="DNA-bd_dom_put_sf"/>
</dbReference>
<dbReference type="GO" id="GO:0046872">
    <property type="term" value="F:metal ion binding"/>
    <property type="evidence" value="ECO:0007669"/>
    <property type="project" value="UniProtKB-KW"/>
</dbReference>
<dbReference type="InterPro" id="IPR047057">
    <property type="entry name" value="MerR_fam"/>
</dbReference>
<evidence type="ECO:0000259" key="8">
    <source>
        <dbReference type="PROSITE" id="PS50937"/>
    </source>
</evidence>
<dbReference type="Pfam" id="PF00376">
    <property type="entry name" value="MerR"/>
    <property type="match status" value="1"/>
</dbReference>
<dbReference type="EMBL" id="QFOD01000008">
    <property type="protein sequence ID" value="PZP32492.1"/>
    <property type="molecule type" value="Genomic_DNA"/>
</dbReference>
<dbReference type="PANTHER" id="PTHR30204">
    <property type="entry name" value="REDOX-CYCLING DRUG-SENSING TRANSCRIPTIONAL ACTIVATOR SOXR"/>
    <property type="match status" value="1"/>
</dbReference>
<gene>
    <name evidence="9" type="primary">soxR</name>
    <name evidence="9" type="ORF">DI603_10715</name>
</gene>
<keyword evidence="6" id="KW-0238">DNA-binding</keyword>
<feature type="domain" description="HTH merR-type" evidence="8">
    <location>
        <begin position="18"/>
        <end position="84"/>
    </location>
</feature>
<evidence type="ECO:0000256" key="7">
    <source>
        <dbReference type="ARBA" id="ARBA00023163"/>
    </source>
</evidence>
<dbReference type="PROSITE" id="PS00552">
    <property type="entry name" value="HTH_MERR_1"/>
    <property type="match status" value="1"/>
</dbReference>
<dbReference type="SUPFAM" id="SSF46955">
    <property type="entry name" value="Putative DNA-binding domain"/>
    <property type="match status" value="1"/>
</dbReference>
<dbReference type="GO" id="GO:0051537">
    <property type="term" value="F:2 iron, 2 sulfur cluster binding"/>
    <property type="evidence" value="ECO:0007669"/>
    <property type="project" value="UniProtKB-KW"/>
</dbReference>
<evidence type="ECO:0000256" key="3">
    <source>
        <dbReference type="ARBA" id="ARBA00023004"/>
    </source>
</evidence>
<dbReference type="InterPro" id="IPR010211">
    <property type="entry name" value="Redox-sen_tscrpt-act_SoxR"/>
</dbReference>
<keyword evidence="5" id="KW-0805">Transcription regulation</keyword>
<evidence type="ECO:0000256" key="5">
    <source>
        <dbReference type="ARBA" id="ARBA00023015"/>
    </source>
</evidence>
<evidence type="ECO:0000256" key="6">
    <source>
        <dbReference type="ARBA" id="ARBA00023125"/>
    </source>
</evidence>
<evidence type="ECO:0000313" key="10">
    <source>
        <dbReference type="Proteomes" id="UP000249633"/>
    </source>
</evidence>
<name>A0A2W5FNE4_9BURK</name>
<dbReference type="NCBIfam" id="TIGR01950">
    <property type="entry name" value="SoxR"/>
    <property type="match status" value="1"/>
</dbReference>
<dbReference type="PRINTS" id="PR00040">
    <property type="entry name" value="HTHMERR"/>
</dbReference>
<keyword evidence="7" id="KW-0804">Transcription</keyword>
<evidence type="ECO:0000313" key="9">
    <source>
        <dbReference type="EMBL" id="PZP32492.1"/>
    </source>
</evidence>
<accession>A0A2W5FNE4</accession>
<dbReference type="Gene3D" id="1.10.1660.10">
    <property type="match status" value="1"/>
</dbReference>
<dbReference type="GO" id="GO:0006979">
    <property type="term" value="P:response to oxidative stress"/>
    <property type="evidence" value="ECO:0007669"/>
    <property type="project" value="InterPro"/>
</dbReference>
<dbReference type="GO" id="GO:0003700">
    <property type="term" value="F:DNA-binding transcription factor activity"/>
    <property type="evidence" value="ECO:0007669"/>
    <property type="project" value="InterPro"/>
</dbReference>
<dbReference type="PROSITE" id="PS50937">
    <property type="entry name" value="HTH_MERR_2"/>
    <property type="match status" value="1"/>
</dbReference>
<proteinExistence type="predicted"/>
<evidence type="ECO:0000256" key="2">
    <source>
        <dbReference type="ARBA" id="ARBA00022723"/>
    </source>
</evidence>
<dbReference type="SMART" id="SM00422">
    <property type="entry name" value="HTH_MERR"/>
    <property type="match status" value="1"/>
</dbReference>
<organism evidence="9 10">
    <name type="scientific">Roseateles depolymerans</name>
    <dbReference type="NCBI Taxonomy" id="76731"/>
    <lineage>
        <taxon>Bacteria</taxon>
        <taxon>Pseudomonadati</taxon>
        <taxon>Pseudomonadota</taxon>
        <taxon>Betaproteobacteria</taxon>
        <taxon>Burkholderiales</taxon>
        <taxon>Sphaerotilaceae</taxon>
        <taxon>Roseateles</taxon>
    </lineage>
</organism>
<dbReference type="InterPro" id="IPR000551">
    <property type="entry name" value="MerR-type_HTH_dom"/>
</dbReference>